<keyword evidence="2" id="KW-1185">Reference proteome</keyword>
<dbReference type="EMBL" id="VWPK01000153">
    <property type="protein sequence ID" value="KAA5607854.1"/>
    <property type="molecule type" value="Genomic_DNA"/>
</dbReference>
<comment type="caution">
    <text evidence="1">The sequence shown here is derived from an EMBL/GenBank/DDBJ whole genome shotgun (WGS) entry which is preliminary data.</text>
</comment>
<dbReference type="AlphaFoldDB" id="A0A5M6II15"/>
<accession>A0A5M6II15</accession>
<reference evidence="1 2" key="1">
    <citation type="submission" date="2019-09" db="EMBL/GenBank/DDBJ databases">
        <title>Genome sequence of Rhodovastum atsumiense, a diverse member of the Acetobacteraceae family of non-sulfur purple photosynthetic bacteria.</title>
        <authorList>
            <person name="Meyer T."/>
            <person name="Kyndt J."/>
        </authorList>
    </citation>
    <scope>NUCLEOTIDE SEQUENCE [LARGE SCALE GENOMIC DNA]</scope>
    <source>
        <strain evidence="1 2">DSM 21279</strain>
    </source>
</reference>
<sequence length="503" mass="56400">MRVRYENQRTLVTLAGPTRLRLKVRRCEQAGCERRDLPWRPEAEGSIALAKHEFGLDVIALAGVLRHRDHRSVPEIHQALRARGLEISERSVTNLLDRYDELLATSLTDSRRLRALLAKQRRVILALDGLQPDVGHEVLWVVRDCVSGEVLLARSLLSGTARDLAPLLREVTEAVGVPVVGVVSDGQTSIRRAVERALPGVPHQLCQFHFLREAALPIFEADRHAKKELKKRVRGVRQIERSVEGSDEPQAEVVRGYCAAVRSAITDDGRPPLAAAGLKLKGRLEAVADSLDRVAEKGGNTPPLARLQDLIERGLEQTAALWPDIERVYPWVHKAAHLLNNHDAEDAATLQRRFDGLVGAMARHRDSAGSLSGAVDHFCKVTRSYRPGLFHCYAVLGLPRTNNDLEHEFGSQRYHERRATGRKVASPAAVLRGEARLVAAVATRRHSPNGADLGRVDRERWKELRRRLDRRRHARTMRTRFRRDPTAYLAELEDKACQSILPT</sequence>
<dbReference type="OrthoDB" id="7237669at2"/>
<gene>
    <name evidence="1" type="ORF">F1189_31795</name>
</gene>
<organism evidence="1 2">
    <name type="scientific">Rhodovastum atsumiense</name>
    <dbReference type="NCBI Taxonomy" id="504468"/>
    <lineage>
        <taxon>Bacteria</taxon>
        <taxon>Pseudomonadati</taxon>
        <taxon>Pseudomonadota</taxon>
        <taxon>Alphaproteobacteria</taxon>
        <taxon>Acetobacterales</taxon>
        <taxon>Acetobacteraceae</taxon>
        <taxon>Rhodovastum</taxon>
    </lineage>
</organism>
<dbReference type="RefSeq" id="WP_150045858.1">
    <property type="nucleotide sequence ID" value="NZ_VWPK01000153.1"/>
</dbReference>
<proteinExistence type="predicted"/>
<name>A0A5M6II15_9PROT</name>
<dbReference type="Proteomes" id="UP000325255">
    <property type="component" value="Unassembled WGS sequence"/>
</dbReference>
<evidence type="ECO:0000313" key="2">
    <source>
        <dbReference type="Proteomes" id="UP000325255"/>
    </source>
</evidence>
<evidence type="ECO:0000313" key="1">
    <source>
        <dbReference type="EMBL" id="KAA5607854.1"/>
    </source>
</evidence>
<protein>
    <submittedName>
        <fullName evidence="1">Transposase</fullName>
    </submittedName>
</protein>